<dbReference type="InterPro" id="IPR029753">
    <property type="entry name" value="D-isomer_DH_CS"/>
</dbReference>
<feature type="domain" description="D-isomer specific 2-hydroxyacid dehydrogenase NAD-binding" evidence="6">
    <location>
        <begin position="112"/>
        <end position="289"/>
    </location>
</feature>
<keyword evidence="3" id="KW-0520">NAD</keyword>
<comment type="similarity">
    <text evidence="1 4">Belongs to the D-isomer specific 2-hydroxyacid dehydrogenase family.</text>
</comment>
<keyword evidence="8" id="KW-1185">Reference proteome</keyword>
<dbReference type="EMBL" id="AJAQ01000016">
    <property type="protein sequence ID" value="EOH93891.1"/>
    <property type="molecule type" value="Genomic_DNA"/>
</dbReference>
<dbReference type="PANTHER" id="PTHR43761:SF1">
    <property type="entry name" value="D-ISOMER SPECIFIC 2-HYDROXYACID DEHYDROGENASE CATALYTIC DOMAIN-CONTAINING PROTEIN-RELATED"/>
    <property type="match status" value="1"/>
</dbReference>
<dbReference type="PANTHER" id="PTHR43761">
    <property type="entry name" value="D-ISOMER SPECIFIC 2-HYDROXYACID DEHYDROGENASE FAMILY PROTEIN (AFU_ORTHOLOGUE AFUA_1G13630)"/>
    <property type="match status" value="1"/>
</dbReference>
<dbReference type="STRING" id="160454.RV10_GL002341"/>
<dbReference type="CDD" id="cd12172">
    <property type="entry name" value="PGDH_like_2"/>
    <property type="match status" value="1"/>
</dbReference>
<dbReference type="eggNOG" id="COG0111">
    <property type="taxonomic scope" value="Bacteria"/>
</dbReference>
<dbReference type="OrthoDB" id="9805416at2"/>
<evidence type="ECO:0000259" key="5">
    <source>
        <dbReference type="Pfam" id="PF00389"/>
    </source>
</evidence>
<evidence type="ECO:0000256" key="3">
    <source>
        <dbReference type="ARBA" id="ARBA00023027"/>
    </source>
</evidence>
<dbReference type="RefSeq" id="WP_010757577.1">
    <property type="nucleotide sequence ID" value="NZ_ASWD01000001.1"/>
</dbReference>
<dbReference type="GO" id="GO:0016616">
    <property type="term" value="F:oxidoreductase activity, acting on the CH-OH group of donors, NAD or NADP as acceptor"/>
    <property type="evidence" value="ECO:0007669"/>
    <property type="project" value="InterPro"/>
</dbReference>
<reference evidence="7 8" key="1">
    <citation type="submission" date="2013-02" db="EMBL/GenBank/DDBJ databases">
        <title>The Genome Sequence of Enterococcus pallens BAA-351.</title>
        <authorList>
            <consortium name="The Broad Institute Genome Sequencing Platform"/>
            <consortium name="The Broad Institute Genome Sequencing Center for Infectious Disease"/>
            <person name="Earl A.M."/>
            <person name="Gilmore M.S."/>
            <person name="Lebreton F."/>
            <person name="Walker B."/>
            <person name="Young S.K."/>
            <person name="Zeng Q."/>
            <person name="Gargeya S."/>
            <person name="Fitzgerald M."/>
            <person name="Haas B."/>
            <person name="Abouelleil A."/>
            <person name="Alvarado L."/>
            <person name="Arachchi H.M."/>
            <person name="Berlin A.M."/>
            <person name="Chapman S.B."/>
            <person name="Dewar J."/>
            <person name="Goldberg J."/>
            <person name="Griggs A."/>
            <person name="Gujja S."/>
            <person name="Hansen M."/>
            <person name="Howarth C."/>
            <person name="Imamovic A."/>
            <person name="Larimer J."/>
            <person name="McCowan C."/>
            <person name="Murphy C."/>
            <person name="Neiman D."/>
            <person name="Pearson M."/>
            <person name="Priest M."/>
            <person name="Roberts A."/>
            <person name="Saif S."/>
            <person name="Shea T."/>
            <person name="Sisk P."/>
            <person name="Sykes S."/>
            <person name="Wortman J."/>
            <person name="Nusbaum C."/>
            <person name="Birren B."/>
        </authorList>
    </citation>
    <scope>NUCLEOTIDE SEQUENCE [LARGE SCALE GENOMIC DNA]</scope>
    <source>
        <strain evidence="7 8">ATCC BAA-351</strain>
    </source>
</reference>
<dbReference type="SUPFAM" id="SSF51735">
    <property type="entry name" value="NAD(P)-binding Rossmann-fold domains"/>
    <property type="match status" value="1"/>
</dbReference>
<name>R2SM15_9ENTE</name>
<dbReference type="InterPro" id="IPR006139">
    <property type="entry name" value="D-isomer_2_OHA_DH_cat_dom"/>
</dbReference>
<feature type="domain" description="D-isomer specific 2-hydroxyacid dehydrogenase catalytic" evidence="5">
    <location>
        <begin position="15"/>
        <end position="311"/>
    </location>
</feature>
<dbReference type="InterPro" id="IPR006140">
    <property type="entry name" value="D-isomer_DH_NAD-bd"/>
</dbReference>
<dbReference type="HOGENOM" id="CLU_019796_1_3_9"/>
<dbReference type="Pfam" id="PF00389">
    <property type="entry name" value="2-Hacid_dh"/>
    <property type="match status" value="1"/>
</dbReference>
<dbReference type="Proteomes" id="UP000013782">
    <property type="component" value="Unassembled WGS sequence"/>
</dbReference>
<dbReference type="PROSITE" id="PS00671">
    <property type="entry name" value="D_2_HYDROXYACID_DH_3"/>
    <property type="match status" value="1"/>
</dbReference>
<comment type="caution">
    <text evidence="7">The sequence shown here is derived from an EMBL/GenBank/DDBJ whole genome shotgun (WGS) entry which is preliminary data.</text>
</comment>
<keyword evidence="2 4" id="KW-0560">Oxidoreductase</keyword>
<dbReference type="InterPro" id="IPR050418">
    <property type="entry name" value="D-iso_2-hydroxyacid_DH_PdxB"/>
</dbReference>
<evidence type="ECO:0000313" key="8">
    <source>
        <dbReference type="Proteomes" id="UP000013782"/>
    </source>
</evidence>
<dbReference type="SUPFAM" id="SSF52283">
    <property type="entry name" value="Formate/glycerate dehydrogenase catalytic domain-like"/>
    <property type="match status" value="1"/>
</dbReference>
<dbReference type="AlphaFoldDB" id="R2SM15"/>
<gene>
    <name evidence="7" type="ORF">UAU_02587</name>
</gene>
<evidence type="ECO:0000313" key="7">
    <source>
        <dbReference type="EMBL" id="EOH93891.1"/>
    </source>
</evidence>
<evidence type="ECO:0000256" key="4">
    <source>
        <dbReference type="RuleBase" id="RU003719"/>
    </source>
</evidence>
<sequence>MKKIVITPRGFAAYGQKQKEYLEKQGFQVVLNDTGKPFTPEVFAKHSRDAAGIIVGVDQMDAAFLEKCSHLEAVVKFGVGTDNIDLNVCEERKIQVGRCIGTNTNAVAEFTIGLLFSSARQIATNAQAVKEGSWAKPTGVELYGKKLGIIGFGAIGKAVAQRAVGLGMQASVYDLYQIPKTDLDQYQVQQEDLNTLLKTSDFITIHVPYTETTAQLIDKAAFDKMKDSCILVNTSRGGIVDEQALYQALKVNSITAAASDVFLEEPPILEGWRKDLFQLPNFTPTAHIASRSQEAEMNTVQRATELIVEYLE</sequence>
<dbReference type="InterPro" id="IPR036291">
    <property type="entry name" value="NAD(P)-bd_dom_sf"/>
</dbReference>
<accession>R2SM15</accession>
<organism evidence="7 8">
    <name type="scientific">Enterococcus pallens ATCC BAA-351</name>
    <dbReference type="NCBI Taxonomy" id="1158607"/>
    <lineage>
        <taxon>Bacteria</taxon>
        <taxon>Bacillati</taxon>
        <taxon>Bacillota</taxon>
        <taxon>Bacilli</taxon>
        <taxon>Lactobacillales</taxon>
        <taxon>Enterococcaceae</taxon>
        <taxon>Enterococcus</taxon>
    </lineage>
</organism>
<dbReference type="Gene3D" id="3.40.50.720">
    <property type="entry name" value="NAD(P)-binding Rossmann-like Domain"/>
    <property type="match status" value="2"/>
</dbReference>
<dbReference type="Pfam" id="PF02826">
    <property type="entry name" value="2-Hacid_dh_C"/>
    <property type="match status" value="1"/>
</dbReference>
<evidence type="ECO:0000256" key="2">
    <source>
        <dbReference type="ARBA" id="ARBA00023002"/>
    </source>
</evidence>
<evidence type="ECO:0000259" key="6">
    <source>
        <dbReference type="Pfam" id="PF02826"/>
    </source>
</evidence>
<dbReference type="GO" id="GO:0051287">
    <property type="term" value="F:NAD binding"/>
    <property type="evidence" value="ECO:0007669"/>
    <property type="project" value="InterPro"/>
</dbReference>
<dbReference type="PROSITE" id="PS00670">
    <property type="entry name" value="D_2_HYDROXYACID_DH_2"/>
    <property type="match status" value="1"/>
</dbReference>
<protein>
    <recommendedName>
        <fullName evidence="9">Phosphoglycerate dehydrogenase</fullName>
    </recommendedName>
</protein>
<evidence type="ECO:0008006" key="9">
    <source>
        <dbReference type="Google" id="ProtNLM"/>
    </source>
</evidence>
<evidence type="ECO:0000256" key="1">
    <source>
        <dbReference type="ARBA" id="ARBA00005854"/>
    </source>
</evidence>
<dbReference type="PATRIC" id="fig|1158607.3.peg.2569"/>
<proteinExistence type="inferred from homology"/>
<dbReference type="FunFam" id="3.40.50.720:FF:000203">
    <property type="entry name" value="D-3-phosphoglycerate dehydrogenase (SerA)"/>
    <property type="match status" value="1"/>
</dbReference>